<dbReference type="Proteomes" id="UP000789396">
    <property type="component" value="Unassembled WGS sequence"/>
</dbReference>
<organism evidence="1 2">
    <name type="scientific">Racocetra fulgida</name>
    <dbReference type="NCBI Taxonomy" id="60492"/>
    <lineage>
        <taxon>Eukaryota</taxon>
        <taxon>Fungi</taxon>
        <taxon>Fungi incertae sedis</taxon>
        <taxon>Mucoromycota</taxon>
        <taxon>Glomeromycotina</taxon>
        <taxon>Glomeromycetes</taxon>
        <taxon>Diversisporales</taxon>
        <taxon>Gigasporaceae</taxon>
        <taxon>Racocetra</taxon>
    </lineage>
</organism>
<name>A0A9N9P4X9_9GLOM</name>
<keyword evidence="2" id="KW-1185">Reference proteome</keyword>
<evidence type="ECO:0000313" key="1">
    <source>
        <dbReference type="EMBL" id="CAG8790300.1"/>
    </source>
</evidence>
<gene>
    <name evidence="1" type="ORF">RFULGI_LOCUS16676</name>
</gene>
<reference evidence="1" key="1">
    <citation type="submission" date="2021-06" db="EMBL/GenBank/DDBJ databases">
        <authorList>
            <person name="Kallberg Y."/>
            <person name="Tangrot J."/>
            <person name="Rosling A."/>
        </authorList>
    </citation>
    <scope>NUCLEOTIDE SEQUENCE</scope>
    <source>
        <strain evidence="1">IN212</strain>
    </source>
</reference>
<proteinExistence type="predicted"/>
<dbReference type="AlphaFoldDB" id="A0A9N9P4X9"/>
<protein>
    <submittedName>
        <fullName evidence="1">11548_t:CDS:1</fullName>
    </submittedName>
</protein>
<comment type="caution">
    <text evidence="1">The sequence shown here is derived from an EMBL/GenBank/DDBJ whole genome shotgun (WGS) entry which is preliminary data.</text>
</comment>
<accession>A0A9N9P4X9</accession>
<dbReference type="EMBL" id="CAJVPZ010060555">
    <property type="protein sequence ID" value="CAG8790300.1"/>
    <property type="molecule type" value="Genomic_DNA"/>
</dbReference>
<feature type="non-terminal residue" evidence="1">
    <location>
        <position position="1"/>
    </location>
</feature>
<evidence type="ECO:0000313" key="2">
    <source>
        <dbReference type="Proteomes" id="UP000789396"/>
    </source>
</evidence>
<dbReference type="OrthoDB" id="2386558at2759"/>
<sequence>QNLTPAQREAIAYDVPQTGPLVSDFQILDHKKKEPDFTSIF</sequence>